<organism evidence="3 4">
    <name type="scientific">Stichopus japonicus</name>
    <name type="common">Sea cucumber</name>
    <dbReference type="NCBI Taxonomy" id="307972"/>
    <lineage>
        <taxon>Eukaryota</taxon>
        <taxon>Metazoa</taxon>
        <taxon>Echinodermata</taxon>
        <taxon>Eleutherozoa</taxon>
        <taxon>Echinozoa</taxon>
        <taxon>Holothuroidea</taxon>
        <taxon>Aspidochirotacea</taxon>
        <taxon>Aspidochirotida</taxon>
        <taxon>Stichopodidae</taxon>
        <taxon>Apostichopus</taxon>
    </lineage>
</organism>
<evidence type="ECO:0000313" key="4">
    <source>
        <dbReference type="Proteomes" id="UP000230750"/>
    </source>
</evidence>
<accession>A0A2G8L183</accession>
<feature type="compositionally biased region" description="Basic and acidic residues" evidence="2">
    <location>
        <begin position="11"/>
        <end position="28"/>
    </location>
</feature>
<sequence length="358" mass="40413">MKLVEMTIDDGEIHPEDNKMKPDDKEDDSVIHADEDLQDIQEELHLANIHIEDLKRSKIALEEQLKKVRQNLHSNNMVTLPEEEYQQLRARAQSVDGLDDPEELMDSSNDSEQFANAGKLWVKLDQTTKELRKYQELYNTTMKEVGHLKQALREVSEKHEAYLQGRRGSLLIDTVALPTADAGLCLDHKLVQTQPLKTVTSEALQLQLVTTGNQHITLQELLGAIPEPTELSQLPDGNYPLHASSMMNAGNDVFFLQSPSPIKAHPLTSDALSESFLNTSMWPPDLGLQEKENAWKEIQSALATEEFSDARLSRALFHRGLRRISPFPIVQTCHPCQVNLHPLSSPLTPRMEVLPSMK</sequence>
<evidence type="ECO:0000256" key="2">
    <source>
        <dbReference type="SAM" id="MobiDB-lite"/>
    </source>
</evidence>
<dbReference type="AlphaFoldDB" id="A0A2G8L183"/>
<evidence type="ECO:0000256" key="1">
    <source>
        <dbReference type="SAM" id="Coils"/>
    </source>
</evidence>
<dbReference type="Proteomes" id="UP000230750">
    <property type="component" value="Unassembled WGS sequence"/>
</dbReference>
<reference evidence="3 4" key="1">
    <citation type="journal article" date="2017" name="PLoS Biol.">
        <title>The sea cucumber genome provides insights into morphological evolution and visceral regeneration.</title>
        <authorList>
            <person name="Zhang X."/>
            <person name="Sun L."/>
            <person name="Yuan J."/>
            <person name="Sun Y."/>
            <person name="Gao Y."/>
            <person name="Zhang L."/>
            <person name="Li S."/>
            <person name="Dai H."/>
            <person name="Hamel J.F."/>
            <person name="Liu C."/>
            <person name="Yu Y."/>
            <person name="Liu S."/>
            <person name="Lin W."/>
            <person name="Guo K."/>
            <person name="Jin S."/>
            <person name="Xu P."/>
            <person name="Storey K.B."/>
            <person name="Huan P."/>
            <person name="Zhang T."/>
            <person name="Zhou Y."/>
            <person name="Zhang J."/>
            <person name="Lin C."/>
            <person name="Li X."/>
            <person name="Xing L."/>
            <person name="Huo D."/>
            <person name="Sun M."/>
            <person name="Wang L."/>
            <person name="Mercier A."/>
            <person name="Li F."/>
            <person name="Yang H."/>
            <person name="Xiang J."/>
        </authorList>
    </citation>
    <scope>NUCLEOTIDE SEQUENCE [LARGE SCALE GENOMIC DNA]</scope>
    <source>
        <strain evidence="3">Shaxun</strain>
        <tissue evidence="3">Muscle</tissue>
    </source>
</reference>
<dbReference type="EMBL" id="MRZV01000267">
    <property type="protein sequence ID" value="PIK54016.1"/>
    <property type="molecule type" value="Genomic_DNA"/>
</dbReference>
<protein>
    <submittedName>
        <fullName evidence="3">Uncharacterized protein</fullName>
    </submittedName>
</protein>
<proteinExistence type="predicted"/>
<evidence type="ECO:0000313" key="3">
    <source>
        <dbReference type="EMBL" id="PIK54016.1"/>
    </source>
</evidence>
<keyword evidence="4" id="KW-1185">Reference proteome</keyword>
<comment type="caution">
    <text evidence="3">The sequence shown here is derived from an EMBL/GenBank/DDBJ whole genome shotgun (WGS) entry which is preliminary data.</text>
</comment>
<feature type="coiled-coil region" evidence="1">
    <location>
        <begin position="37"/>
        <end position="71"/>
    </location>
</feature>
<gene>
    <name evidence="3" type="ORF">BSL78_09101</name>
</gene>
<keyword evidence="1" id="KW-0175">Coiled coil</keyword>
<name>A0A2G8L183_STIJA</name>
<feature type="region of interest" description="Disordered" evidence="2">
    <location>
        <begin position="1"/>
        <end position="28"/>
    </location>
</feature>